<dbReference type="InterPro" id="IPR020904">
    <property type="entry name" value="Sc_DH/Rdtase_CS"/>
</dbReference>
<comment type="similarity">
    <text evidence="1">Belongs to the short-chain dehydrogenases/reductases (SDR) family.</text>
</comment>
<dbReference type="PRINTS" id="PR00080">
    <property type="entry name" value="SDRFAMILY"/>
</dbReference>
<accession>A0A6N8JH35</accession>
<dbReference type="RefSeq" id="WP_157303321.1">
    <property type="nucleotide sequence ID" value="NZ_BAAAZB010000036.1"/>
</dbReference>
<dbReference type="PANTHER" id="PTHR43639:SF1">
    <property type="entry name" value="SHORT-CHAIN DEHYDROGENASE_REDUCTASE FAMILY PROTEIN"/>
    <property type="match status" value="1"/>
</dbReference>
<evidence type="ECO:0000313" key="3">
    <source>
        <dbReference type="EMBL" id="MVT44530.1"/>
    </source>
</evidence>
<keyword evidence="2" id="KW-0560">Oxidoreductase</keyword>
<dbReference type="PROSITE" id="PS00061">
    <property type="entry name" value="ADH_SHORT"/>
    <property type="match status" value="1"/>
</dbReference>
<evidence type="ECO:0000256" key="1">
    <source>
        <dbReference type="ARBA" id="ARBA00006484"/>
    </source>
</evidence>
<sequence>MSTLNGKVALVTGGSRGIGAAIVKKLAQEGANVAFTYISSADKANALVAQVEKNGTKALAIQADNADPKAINDAVNKTVSTFGKLDILVNNAAVFIAGSLDQADEMADQYNRQSDINIRAIPAAVRAASKVISDGGRIIIIGSVVASAVGLPTLTEYAATKAAAGAYGRGYAWDLGHRNITVNTVHPGPINTDMNPDEGEFADILKAKTALKRYGTAEEVAGVVSFLAGPDAGYITGASINVDGGILA</sequence>
<dbReference type="InterPro" id="IPR036291">
    <property type="entry name" value="NAD(P)-bd_dom_sf"/>
</dbReference>
<gene>
    <name evidence="3" type="ORF">GO495_28305</name>
</gene>
<dbReference type="PANTHER" id="PTHR43639">
    <property type="entry name" value="OXIDOREDUCTASE, SHORT-CHAIN DEHYDROGENASE/REDUCTASE FAMILY (AFU_ORTHOLOGUE AFUA_5G02870)"/>
    <property type="match status" value="1"/>
</dbReference>
<dbReference type="InterPro" id="IPR002347">
    <property type="entry name" value="SDR_fam"/>
</dbReference>
<evidence type="ECO:0000313" key="4">
    <source>
        <dbReference type="Proteomes" id="UP000468388"/>
    </source>
</evidence>
<dbReference type="SUPFAM" id="SSF51735">
    <property type="entry name" value="NAD(P)-binding Rossmann-fold domains"/>
    <property type="match status" value="1"/>
</dbReference>
<organism evidence="3 4">
    <name type="scientific">Chitinophaga oryziterrae</name>
    <dbReference type="NCBI Taxonomy" id="1031224"/>
    <lineage>
        <taxon>Bacteria</taxon>
        <taxon>Pseudomonadati</taxon>
        <taxon>Bacteroidota</taxon>
        <taxon>Chitinophagia</taxon>
        <taxon>Chitinophagales</taxon>
        <taxon>Chitinophagaceae</taxon>
        <taxon>Chitinophaga</taxon>
    </lineage>
</organism>
<dbReference type="Gene3D" id="3.40.50.720">
    <property type="entry name" value="NAD(P)-binding Rossmann-like Domain"/>
    <property type="match status" value="1"/>
</dbReference>
<dbReference type="PRINTS" id="PR00081">
    <property type="entry name" value="GDHRDH"/>
</dbReference>
<reference evidence="3 4" key="1">
    <citation type="submission" date="2019-12" db="EMBL/GenBank/DDBJ databases">
        <title>The draft genomic sequence of strain Chitinophaga oryziterrae JCM 16595.</title>
        <authorList>
            <person name="Zhang X."/>
        </authorList>
    </citation>
    <scope>NUCLEOTIDE SEQUENCE [LARGE SCALE GENOMIC DNA]</scope>
    <source>
        <strain evidence="3 4">JCM 16595</strain>
    </source>
</reference>
<protein>
    <submittedName>
        <fullName evidence="3">SDR family oxidoreductase</fullName>
    </submittedName>
</protein>
<dbReference type="AlphaFoldDB" id="A0A6N8JH35"/>
<comment type="caution">
    <text evidence="3">The sequence shown here is derived from an EMBL/GenBank/DDBJ whole genome shotgun (WGS) entry which is preliminary data.</text>
</comment>
<evidence type="ECO:0000256" key="2">
    <source>
        <dbReference type="ARBA" id="ARBA00023002"/>
    </source>
</evidence>
<dbReference type="Pfam" id="PF13561">
    <property type="entry name" value="adh_short_C2"/>
    <property type="match status" value="1"/>
</dbReference>
<dbReference type="FunFam" id="3.40.50.720:FF:000084">
    <property type="entry name" value="Short-chain dehydrogenase reductase"/>
    <property type="match status" value="1"/>
</dbReference>
<keyword evidence="4" id="KW-1185">Reference proteome</keyword>
<dbReference type="OrthoDB" id="9803333at2"/>
<proteinExistence type="inferred from homology"/>
<dbReference type="Proteomes" id="UP000468388">
    <property type="component" value="Unassembled WGS sequence"/>
</dbReference>
<name>A0A6N8JH35_9BACT</name>
<dbReference type="GO" id="GO:0016491">
    <property type="term" value="F:oxidoreductase activity"/>
    <property type="evidence" value="ECO:0007669"/>
    <property type="project" value="UniProtKB-KW"/>
</dbReference>
<dbReference type="EMBL" id="WRXO01000011">
    <property type="protein sequence ID" value="MVT44530.1"/>
    <property type="molecule type" value="Genomic_DNA"/>
</dbReference>